<gene>
    <name evidence="2" type="ORF">GCM10023320_11410</name>
</gene>
<proteinExistence type="predicted"/>
<evidence type="ECO:0000313" key="2">
    <source>
        <dbReference type="EMBL" id="GAA5114370.1"/>
    </source>
</evidence>
<feature type="domain" description="Luciferase-like" evidence="1">
    <location>
        <begin position="17"/>
        <end position="232"/>
    </location>
</feature>
<dbReference type="Proteomes" id="UP001500804">
    <property type="component" value="Unassembled WGS sequence"/>
</dbReference>
<dbReference type="InterPro" id="IPR036661">
    <property type="entry name" value="Luciferase-like_sf"/>
</dbReference>
<protein>
    <submittedName>
        <fullName evidence="2">LLM class flavin-dependent oxidoreductase</fullName>
    </submittedName>
</protein>
<organism evidence="2 3">
    <name type="scientific">Pseudonocardia adelaidensis</name>
    <dbReference type="NCBI Taxonomy" id="648754"/>
    <lineage>
        <taxon>Bacteria</taxon>
        <taxon>Bacillati</taxon>
        <taxon>Actinomycetota</taxon>
        <taxon>Actinomycetes</taxon>
        <taxon>Pseudonocardiales</taxon>
        <taxon>Pseudonocardiaceae</taxon>
        <taxon>Pseudonocardia</taxon>
    </lineage>
</organism>
<keyword evidence="3" id="KW-1185">Reference proteome</keyword>
<dbReference type="Gene3D" id="3.20.20.30">
    <property type="entry name" value="Luciferase-like domain"/>
    <property type="match status" value="1"/>
</dbReference>
<dbReference type="InterPro" id="IPR011251">
    <property type="entry name" value="Luciferase-like_dom"/>
</dbReference>
<dbReference type="SUPFAM" id="SSF51679">
    <property type="entry name" value="Bacterial luciferase-like"/>
    <property type="match status" value="1"/>
</dbReference>
<accession>A0ABP9NC62</accession>
<evidence type="ECO:0000259" key="1">
    <source>
        <dbReference type="Pfam" id="PF00296"/>
    </source>
</evidence>
<name>A0ABP9NC62_9PSEU</name>
<reference evidence="3" key="1">
    <citation type="journal article" date="2019" name="Int. J. Syst. Evol. Microbiol.">
        <title>The Global Catalogue of Microorganisms (GCM) 10K type strain sequencing project: providing services to taxonomists for standard genome sequencing and annotation.</title>
        <authorList>
            <consortium name="The Broad Institute Genomics Platform"/>
            <consortium name="The Broad Institute Genome Sequencing Center for Infectious Disease"/>
            <person name="Wu L."/>
            <person name="Ma J."/>
        </authorList>
    </citation>
    <scope>NUCLEOTIDE SEQUENCE [LARGE SCALE GENOMIC DNA]</scope>
    <source>
        <strain evidence="3">JCM 18302</strain>
    </source>
</reference>
<dbReference type="InterPro" id="IPR050564">
    <property type="entry name" value="F420-G6PD/mer"/>
</dbReference>
<dbReference type="Pfam" id="PF00296">
    <property type="entry name" value="Bac_luciferase"/>
    <property type="match status" value="1"/>
</dbReference>
<dbReference type="PANTHER" id="PTHR43244:SF2">
    <property type="entry name" value="CONSERVED HYPOTHETICAL ALANINE AND PROLINE-RICH PROTEIN"/>
    <property type="match status" value="1"/>
</dbReference>
<dbReference type="EMBL" id="BAABJO010000004">
    <property type="protein sequence ID" value="GAA5114370.1"/>
    <property type="molecule type" value="Genomic_DNA"/>
</dbReference>
<dbReference type="RefSeq" id="WP_345603731.1">
    <property type="nucleotide sequence ID" value="NZ_BAABJO010000004.1"/>
</dbReference>
<sequence>MTDYGHDLLFGTFVTPAAQTPQHVLELAVTADRAGLDLVTFQDHPYQSTFLDTWTLLTYVAARTERVHVSGNVLSLPLRPPAVLARSAASLDVLTGGRLELGIGAGAFWDGIARMGGRRLTPAQAVVALREAITIIREVWDVEAGGAVSFEGRYYRLDGARRGPRPAHDIPIWVGAYKPAMLALTGAVADGWLPTMEYLPNGVDSLPELNARIDDAAQAAGREPAAVRRLVNFMKGRFSPSSHGLLDGPPSQWVEQLADLALTHGISAFILGGDDRTMTERYAAEVAPAVRELVAGERSRSGA</sequence>
<comment type="caution">
    <text evidence="2">The sequence shown here is derived from an EMBL/GenBank/DDBJ whole genome shotgun (WGS) entry which is preliminary data.</text>
</comment>
<dbReference type="PANTHER" id="PTHR43244">
    <property type="match status" value="1"/>
</dbReference>
<evidence type="ECO:0000313" key="3">
    <source>
        <dbReference type="Proteomes" id="UP001500804"/>
    </source>
</evidence>